<keyword evidence="1" id="KW-0732">Signal</keyword>
<dbReference type="RefSeq" id="WP_308349186.1">
    <property type="nucleotide sequence ID" value="NZ_CP129971.1"/>
</dbReference>
<organism evidence="2 3">
    <name type="scientific">Marivirga salinarum</name>
    <dbReference type="NCBI Taxonomy" id="3059078"/>
    <lineage>
        <taxon>Bacteria</taxon>
        <taxon>Pseudomonadati</taxon>
        <taxon>Bacteroidota</taxon>
        <taxon>Cytophagia</taxon>
        <taxon>Cytophagales</taxon>
        <taxon>Marivirgaceae</taxon>
        <taxon>Marivirga</taxon>
    </lineage>
</organism>
<dbReference type="AlphaFoldDB" id="A0AA51NA75"/>
<reference evidence="2 3" key="1">
    <citation type="submission" date="2023-08" db="EMBL/GenBank/DDBJ databases">
        <title>Comparative genomics and taxonomic characterization of three novel marine species of genus Marivirga.</title>
        <authorList>
            <person name="Muhammad N."/>
            <person name="Kim S.-G."/>
        </authorList>
    </citation>
    <scope>NUCLEOTIDE SEQUENCE [LARGE SCALE GENOMIC DNA]</scope>
    <source>
        <strain evidence="2 3">BDSF4-3</strain>
    </source>
</reference>
<keyword evidence="3" id="KW-1185">Reference proteome</keyword>
<dbReference type="EMBL" id="CP129971">
    <property type="protein sequence ID" value="WMN11647.1"/>
    <property type="molecule type" value="Genomic_DNA"/>
</dbReference>
<evidence type="ECO:0000313" key="3">
    <source>
        <dbReference type="Proteomes" id="UP001230496"/>
    </source>
</evidence>
<dbReference type="Proteomes" id="UP001230496">
    <property type="component" value="Chromosome"/>
</dbReference>
<evidence type="ECO:0000256" key="1">
    <source>
        <dbReference type="SAM" id="SignalP"/>
    </source>
</evidence>
<proteinExistence type="predicted"/>
<dbReference type="KEGG" id="msaa:QYS49_39135"/>
<sequence>MKKIFSLVLSLMVILLVSCNPDDENNQDPKPVMPPEYSMAPNFDDFQAEGNQRNKTIENWFYSAVNVGVYSAVLKGSLAIPITAFKVTVSQEPFYDTEAGVWTWESSFSVHSNDYSIRLTADVVDGNVDWKGYITSTSTHSISSYYPPENFLWFEGQSNVNGNSGSWTLIDSPGNPSPWIKTEWSRNEAQTEGIATFTIEKEGELQGSYIAYGRNENSGFNRSVEISNTQSNDFIEIEWNSELKFGRVKSENHFGDTDFHCWDQDLQDVSCEE</sequence>
<protein>
    <submittedName>
        <fullName evidence="2">Uncharacterized protein</fullName>
    </submittedName>
</protein>
<evidence type="ECO:0000313" key="2">
    <source>
        <dbReference type="EMBL" id="WMN11647.1"/>
    </source>
</evidence>
<gene>
    <name evidence="2" type="ORF">QYS49_39135</name>
</gene>
<name>A0AA51NA75_9BACT</name>
<accession>A0AA51NA75</accession>
<dbReference type="PROSITE" id="PS51257">
    <property type="entry name" value="PROKAR_LIPOPROTEIN"/>
    <property type="match status" value="1"/>
</dbReference>
<feature type="signal peptide" evidence="1">
    <location>
        <begin position="1"/>
        <end position="21"/>
    </location>
</feature>
<feature type="chain" id="PRO_5041255700" evidence="1">
    <location>
        <begin position="22"/>
        <end position="273"/>
    </location>
</feature>